<dbReference type="InterPro" id="IPR036236">
    <property type="entry name" value="Znf_C2H2_sf"/>
</dbReference>
<keyword evidence="6" id="KW-0539">Nucleus</keyword>
<sequence>MEPSEEPSDIDPDTSVHHHCTTQPSSSPADSTIDLTCRPRAKSKATTPLCNSLTASSGGVTAHGGVCRDLEADLTDVALKPEIQTDDATQDGLHPSQLSDPVASDDPSPDRLNSLGLDLAWMQERVSHLGAAYAVAQLGLGNTENGHPSASFPCQGGDSLDGPPTMLFTGGTHEMAAFAASFDMAAAASAAAAAAVVAAPAPLPPPSLPPAAPSATTTSQRRLYRSGPAAAAAAAAAAAKEPTACAVCRCVFPSAAALELHQRVHTGERPYTCPHCGKGFAQPNNLRVHLLIHTGERRYRCTLCGKSFISSSHLKRHRTVHTQEKPYSCSRCGQSFSQMCSVRRHRQQSQCGL</sequence>
<evidence type="ECO:0000259" key="9">
    <source>
        <dbReference type="PROSITE" id="PS50157"/>
    </source>
</evidence>
<dbReference type="Pfam" id="PF00096">
    <property type="entry name" value="zf-C2H2"/>
    <property type="match status" value="2"/>
</dbReference>
<organism evidence="10 11">
    <name type="scientific">Zoarces viviparus</name>
    <name type="common">Viviparous eelpout</name>
    <name type="synonym">Blennius viviparus</name>
    <dbReference type="NCBI Taxonomy" id="48416"/>
    <lineage>
        <taxon>Eukaryota</taxon>
        <taxon>Metazoa</taxon>
        <taxon>Chordata</taxon>
        <taxon>Craniata</taxon>
        <taxon>Vertebrata</taxon>
        <taxon>Euteleostomi</taxon>
        <taxon>Actinopterygii</taxon>
        <taxon>Neopterygii</taxon>
        <taxon>Teleostei</taxon>
        <taxon>Neoteleostei</taxon>
        <taxon>Acanthomorphata</taxon>
        <taxon>Eupercaria</taxon>
        <taxon>Perciformes</taxon>
        <taxon>Cottioidei</taxon>
        <taxon>Zoarcales</taxon>
        <taxon>Zoarcidae</taxon>
        <taxon>Zoarcinae</taxon>
        <taxon>Zoarces</taxon>
    </lineage>
</organism>
<feature type="compositionally biased region" description="Polar residues" evidence="8">
    <location>
        <begin position="44"/>
        <end position="59"/>
    </location>
</feature>
<feature type="compositionally biased region" description="Polar residues" evidence="8">
    <location>
        <begin position="21"/>
        <end position="34"/>
    </location>
</feature>
<comment type="subcellular location">
    <subcellularLocation>
        <location evidence="1">Nucleus</location>
    </subcellularLocation>
</comment>
<feature type="domain" description="C2H2-type" evidence="9">
    <location>
        <begin position="327"/>
        <end position="353"/>
    </location>
</feature>
<keyword evidence="4 7" id="KW-0863">Zinc-finger</keyword>
<keyword evidence="2" id="KW-0479">Metal-binding</keyword>
<dbReference type="PROSITE" id="PS50157">
    <property type="entry name" value="ZINC_FINGER_C2H2_2"/>
    <property type="match status" value="4"/>
</dbReference>
<evidence type="ECO:0000313" key="11">
    <source>
        <dbReference type="Proteomes" id="UP001488805"/>
    </source>
</evidence>
<evidence type="ECO:0000256" key="6">
    <source>
        <dbReference type="ARBA" id="ARBA00023242"/>
    </source>
</evidence>
<feature type="region of interest" description="Disordered" evidence="8">
    <location>
        <begin position="1"/>
        <end position="63"/>
    </location>
</feature>
<keyword evidence="5" id="KW-0862">Zinc</keyword>
<accession>A0AAW1FYY9</accession>
<dbReference type="FunFam" id="3.30.160.60:FF:000100">
    <property type="entry name" value="Zinc finger 45-like"/>
    <property type="match status" value="1"/>
</dbReference>
<evidence type="ECO:0000256" key="7">
    <source>
        <dbReference type="PROSITE-ProRule" id="PRU00042"/>
    </source>
</evidence>
<reference evidence="10 11" key="1">
    <citation type="journal article" date="2024" name="Genome Biol. Evol.">
        <title>Chromosome-level genome assembly of the viviparous eelpout Zoarces viviparus.</title>
        <authorList>
            <person name="Fuhrmann N."/>
            <person name="Brasseur M.V."/>
            <person name="Bakowski C.E."/>
            <person name="Podsiadlowski L."/>
            <person name="Prost S."/>
            <person name="Krehenwinkel H."/>
            <person name="Mayer C."/>
        </authorList>
    </citation>
    <scope>NUCLEOTIDE SEQUENCE [LARGE SCALE GENOMIC DNA]</scope>
    <source>
        <strain evidence="10">NO-MEL_2022_Ind0_liver</strain>
    </source>
</reference>
<gene>
    <name evidence="10" type="ORF">VZT92_002665</name>
</gene>
<evidence type="ECO:0000256" key="2">
    <source>
        <dbReference type="ARBA" id="ARBA00022723"/>
    </source>
</evidence>
<feature type="region of interest" description="Disordered" evidence="8">
    <location>
        <begin position="83"/>
        <end position="111"/>
    </location>
</feature>
<dbReference type="FunFam" id="3.30.160.60:FF:000688">
    <property type="entry name" value="zinc finger protein 197 isoform X1"/>
    <property type="match status" value="1"/>
</dbReference>
<dbReference type="AlphaFoldDB" id="A0AAW1FYY9"/>
<dbReference type="Gene3D" id="3.30.160.60">
    <property type="entry name" value="Classic Zinc Finger"/>
    <property type="match status" value="4"/>
</dbReference>
<dbReference type="PANTHER" id="PTHR16515">
    <property type="entry name" value="PR DOMAIN ZINC FINGER PROTEIN"/>
    <property type="match status" value="1"/>
</dbReference>
<dbReference type="SMART" id="SM00355">
    <property type="entry name" value="ZnF_C2H2"/>
    <property type="match status" value="4"/>
</dbReference>
<dbReference type="InterPro" id="IPR050331">
    <property type="entry name" value="Zinc_finger"/>
</dbReference>
<evidence type="ECO:0000256" key="8">
    <source>
        <dbReference type="SAM" id="MobiDB-lite"/>
    </source>
</evidence>
<dbReference type="Proteomes" id="UP001488805">
    <property type="component" value="Unassembled WGS sequence"/>
</dbReference>
<dbReference type="InterPro" id="IPR013087">
    <property type="entry name" value="Znf_C2H2_type"/>
</dbReference>
<feature type="domain" description="C2H2-type" evidence="9">
    <location>
        <begin position="271"/>
        <end position="298"/>
    </location>
</feature>
<evidence type="ECO:0000256" key="4">
    <source>
        <dbReference type="ARBA" id="ARBA00022771"/>
    </source>
</evidence>
<evidence type="ECO:0000256" key="1">
    <source>
        <dbReference type="ARBA" id="ARBA00004123"/>
    </source>
</evidence>
<dbReference type="SUPFAM" id="SSF57667">
    <property type="entry name" value="beta-beta-alpha zinc fingers"/>
    <property type="match status" value="2"/>
</dbReference>
<evidence type="ECO:0000313" key="10">
    <source>
        <dbReference type="EMBL" id="KAK9540197.1"/>
    </source>
</evidence>
<evidence type="ECO:0000256" key="3">
    <source>
        <dbReference type="ARBA" id="ARBA00022737"/>
    </source>
</evidence>
<keyword evidence="3" id="KW-0677">Repeat</keyword>
<dbReference type="GO" id="GO:0008270">
    <property type="term" value="F:zinc ion binding"/>
    <property type="evidence" value="ECO:0007669"/>
    <property type="project" value="UniProtKB-KW"/>
</dbReference>
<feature type="compositionally biased region" description="Acidic residues" evidence="8">
    <location>
        <begin position="1"/>
        <end position="12"/>
    </location>
</feature>
<feature type="domain" description="C2H2-type" evidence="9">
    <location>
        <begin position="299"/>
        <end position="326"/>
    </location>
</feature>
<dbReference type="EMBL" id="JBCEZU010000013">
    <property type="protein sequence ID" value="KAK9540197.1"/>
    <property type="molecule type" value="Genomic_DNA"/>
</dbReference>
<evidence type="ECO:0000256" key="5">
    <source>
        <dbReference type="ARBA" id="ARBA00022833"/>
    </source>
</evidence>
<dbReference type="PANTHER" id="PTHR16515:SF49">
    <property type="entry name" value="GASTRULA ZINC FINGER PROTEIN XLCGF49.1-LIKE-RELATED"/>
    <property type="match status" value="1"/>
</dbReference>
<name>A0AAW1FYY9_ZOAVI</name>
<dbReference type="FunFam" id="3.30.160.60:FF:002343">
    <property type="entry name" value="Zinc finger protein 33A"/>
    <property type="match status" value="1"/>
</dbReference>
<feature type="domain" description="C2H2-type" evidence="9">
    <location>
        <begin position="243"/>
        <end position="270"/>
    </location>
</feature>
<dbReference type="GO" id="GO:0005634">
    <property type="term" value="C:nucleus"/>
    <property type="evidence" value="ECO:0007669"/>
    <property type="project" value="UniProtKB-SubCell"/>
</dbReference>
<dbReference type="PROSITE" id="PS00028">
    <property type="entry name" value="ZINC_FINGER_C2H2_1"/>
    <property type="match status" value="3"/>
</dbReference>
<dbReference type="GO" id="GO:0010468">
    <property type="term" value="P:regulation of gene expression"/>
    <property type="evidence" value="ECO:0007669"/>
    <property type="project" value="TreeGrafter"/>
</dbReference>
<comment type="caution">
    <text evidence="10">The sequence shown here is derived from an EMBL/GenBank/DDBJ whole genome shotgun (WGS) entry which is preliminary data.</text>
</comment>
<proteinExistence type="predicted"/>
<keyword evidence="11" id="KW-1185">Reference proteome</keyword>
<protein>
    <recommendedName>
        <fullName evidence="9">C2H2-type domain-containing protein</fullName>
    </recommendedName>
</protein>